<dbReference type="InterPro" id="IPR019760">
    <property type="entry name" value="DNA-dir_DNA_pol_A_CS"/>
</dbReference>
<reference evidence="1 2" key="1">
    <citation type="submission" date="2018-08" db="EMBL/GenBank/DDBJ databases">
        <title>Complete genome sequence of five Acinetobacter baumannii phages from Abidjan, Cote d'Ivoire.</title>
        <authorList>
            <person name="Essoh C."/>
            <person name="Vernadet J.-P."/>
            <person name="Vergnaud G."/>
            <person name="Resch G."/>
            <person name="Pourcel C."/>
        </authorList>
    </citation>
    <scope>NUCLEOTIDE SEQUENCE [LARGE SCALE GENOMIC DNA]</scope>
</reference>
<dbReference type="Proteomes" id="UP000267500">
    <property type="component" value="Segment"/>
</dbReference>
<evidence type="ECO:0000313" key="1">
    <source>
        <dbReference type="EMBL" id="AYD85676.1"/>
    </source>
</evidence>
<dbReference type="Gene3D" id="1.10.150.20">
    <property type="entry name" value="5' to 3' exonuclease, C-terminal subdomain"/>
    <property type="match status" value="1"/>
</dbReference>
<accession>A0A386KK34</accession>
<dbReference type="PROSITE" id="PS00447">
    <property type="entry name" value="DNA_POLYMERASE_A"/>
    <property type="match status" value="1"/>
</dbReference>
<organism evidence="1 2">
    <name type="scientific">Acinetobacter phage vB_AbaM_B09_Aci01-1</name>
    <dbReference type="NCBI Taxonomy" id="2315466"/>
    <lineage>
        <taxon>Viruses</taxon>
        <taxon>Duplodnaviria</taxon>
        <taxon>Heunggongvirae</taxon>
        <taxon>Uroviricota</taxon>
        <taxon>Caudoviricetes</taxon>
        <taxon>Saclayvirus</taxon>
        <taxon>Saclayvirus Aci011</taxon>
    </lineage>
</organism>
<evidence type="ECO:0000313" key="2">
    <source>
        <dbReference type="Proteomes" id="UP000267500"/>
    </source>
</evidence>
<proteinExistence type="predicted"/>
<protein>
    <submittedName>
        <fullName evidence="1">Uncharacterized protein</fullName>
    </submittedName>
</protein>
<dbReference type="EMBL" id="MH800198">
    <property type="protein sequence ID" value="AYD85676.1"/>
    <property type="molecule type" value="Genomic_DNA"/>
</dbReference>
<dbReference type="InterPro" id="IPR043502">
    <property type="entry name" value="DNA/RNA_pol_sf"/>
</dbReference>
<dbReference type="GO" id="GO:0006260">
    <property type="term" value="P:DNA replication"/>
    <property type="evidence" value="ECO:0007669"/>
    <property type="project" value="InterPro"/>
</dbReference>
<name>A0A386KK34_9CAUD</name>
<gene>
    <name evidence="1" type="ORF">Aci011_143</name>
</gene>
<keyword evidence="2" id="KW-1185">Reference proteome</keyword>
<sequence>MSYDIHRKAAAIMFGIPESMVTDKQRRAGKVYNVAREYKASHATAMRLALREERA</sequence>
<dbReference type="GO" id="GO:0003887">
    <property type="term" value="F:DNA-directed DNA polymerase activity"/>
    <property type="evidence" value="ECO:0007669"/>
    <property type="project" value="InterPro"/>
</dbReference>
<dbReference type="SUPFAM" id="SSF56672">
    <property type="entry name" value="DNA/RNA polymerases"/>
    <property type="match status" value="1"/>
</dbReference>